<organism evidence="1 2">
    <name type="scientific">Aphanomyces euteiches</name>
    <dbReference type="NCBI Taxonomy" id="100861"/>
    <lineage>
        <taxon>Eukaryota</taxon>
        <taxon>Sar</taxon>
        <taxon>Stramenopiles</taxon>
        <taxon>Oomycota</taxon>
        <taxon>Saprolegniomycetes</taxon>
        <taxon>Saprolegniales</taxon>
        <taxon>Verrucalvaceae</taxon>
        <taxon>Aphanomyces</taxon>
    </lineage>
</organism>
<gene>
    <name evidence="1" type="ORF">Ae201684_008010</name>
</gene>
<keyword evidence="2" id="KW-1185">Reference proteome</keyword>
<evidence type="ECO:0000313" key="1">
    <source>
        <dbReference type="EMBL" id="KAF0735530.1"/>
    </source>
</evidence>
<proteinExistence type="predicted"/>
<accession>A0A6G0X6J1</accession>
<sequence length="288" mass="33160">MNQLRIAEDFDKEWLTKIMTCSELPDLSHLVEKVSGPLRILIPIANPAGLFAHLNSLESPPTQSIHQVFEENAAKHCPEVMKRIQKILFDVAPVATTENSFIGFWDNIILQTLLVIFQRTGCSWDRNSSKETSTLSDRPDFIFRLLHVCVFRGEEERSGEDQEVPRNKLIDKLVWTYGEAPYLFGYSVCGFELRLHAILPPCKDNEQKEQGRRPCKIPRMPTCSTIPLGFFHLDTVCGCLDLFRSLVNISPYLLRIAKLCPRRNRPEYTVCVRVLTRNELIWKKKTTI</sequence>
<dbReference type="VEuPathDB" id="FungiDB:AeMF1_021196"/>
<dbReference type="Proteomes" id="UP000481153">
    <property type="component" value="Unassembled WGS sequence"/>
</dbReference>
<dbReference type="AlphaFoldDB" id="A0A6G0X6J1"/>
<evidence type="ECO:0000313" key="2">
    <source>
        <dbReference type="Proteomes" id="UP000481153"/>
    </source>
</evidence>
<name>A0A6G0X6J1_9STRA</name>
<reference evidence="1 2" key="1">
    <citation type="submission" date="2019-07" db="EMBL/GenBank/DDBJ databases">
        <title>Genomics analysis of Aphanomyces spp. identifies a new class of oomycete effector associated with host adaptation.</title>
        <authorList>
            <person name="Gaulin E."/>
        </authorList>
    </citation>
    <scope>NUCLEOTIDE SEQUENCE [LARGE SCALE GENOMIC DNA]</scope>
    <source>
        <strain evidence="1 2">ATCC 201684</strain>
    </source>
</reference>
<comment type="caution">
    <text evidence="1">The sequence shown here is derived from an EMBL/GenBank/DDBJ whole genome shotgun (WGS) entry which is preliminary data.</text>
</comment>
<protein>
    <submittedName>
        <fullName evidence="1">Uncharacterized protein</fullName>
    </submittedName>
</protein>
<dbReference type="EMBL" id="VJMJ01000095">
    <property type="protein sequence ID" value="KAF0735530.1"/>
    <property type="molecule type" value="Genomic_DNA"/>
</dbReference>